<organism evidence="7 8">
    <name type="scientific">Linum trigynum</name>
    <dbReference type="NCBI Taxonomy" id="586398"/>
    <lineage>
        <taxon>Eukaryota</taxon>
        <taxon>Viridiplantae</taxon>
        <taxon>Streptophyta</taxon>
        <taxon>Embryophyta</taxon>
        <taxon>Tracheophyta</taxon>
        <taxon>Spermatophyta</taxon>
        <taxon>Magnoliopsida</taxon>
        <taxon>eudicotyledons</taxon>
        <taxon>Gunneridae</taxon>
        <taxon>Pentapetalae</taxon>
        <taxon>rosids</taxon>
        <taxon>fabids</taxon>
        <taxon>Malpighiales</taxon>
        <taxon>Linaceae</taxon>
        <taxon>Linum</taxon>
    </lineage>
</organism>
<reference evidence="7 8" key="1">
    <citation type="submission" date="2024-04" db="EMBL/GenBank/DDBJ databases">
        <authorList>
            <person name="Fracassetti M."/>
        </authorList>
    </citation>
    <scope>NUCLEOTIDE SEQUENCE [LARGE SCALE GENOMIC DNA]</scope>
</reference>
<protein>
    <recommendedName>
        <fullName evidence="6">Bromodomain associated domain-containing protein</fullName>
    </recommendedName>
</protein>
<accession>A0AAV2FQA6</accession>
<feature type="region of interest" description="Disordered" evidence="5">
    <location>
        <begin position="226"/>
        <end position="247"/>
    </location>
</feature>
<proteinExistence type="predicted"/>
<comment type="subcellular location">
    <subcellularLocation>
        <location evidence="1">Nucleus</location>
    </subcellularLocation>
</comment>
<evidence type="ECO:0000256" key="3">
    <source>
        <dbReference type="ARBA" id="ARBA00023163"/>
    </source>
</evidence>
<dbReference type="GO" id="GO:0005634">
    <property type="term" value="C:nucleus"/>
    <property type="evidence" value="ECO:0007669"/>
    <property type="project" value="UniProtKB-SubCell"/>
</dbReference>
<dbReference type="AlphaFoldDB" id="A0AAV2FQA6"/>
<evidence type="ECO:0000256" key="5">
    <source>
        <dbReference type="SAM" id="MobiDB-lite"/>
    </source>
</evidence>
<keyword evidence="3" id="KW-0804">Transcription</keyword>
<feature type="compositionally biased region" description="Basic and acidic residues" evidence="5">
    <location>
        <begin position="234"/>
        <end position="247"/>
    </location>
</feature>
<dbReference type="GO" id="GO:0046982">
    <property type="term" value="F:protein heterodimerization activity"/>
    <property type="evidence" value="ECO:0007669"/>
    <property type="project" value="InterPro"/>
</dbReference>
<gene>
    <name evidence="7" type="ORF">LTRI10_LOCUS40254</name>
</gene>
<keyword evidence="8" id="KW-1185">Reference proteome</keyword>
<feature type="region of interest" description="Disordered" evidence="5">
    <location>
        <begin position="124"/>
        <end position="143"/>
    </location>
</feature>
<name>A0AAV2FQA6_9ROSI</name>
<feature type="domain" description="Bromodomain associated" evidence="6">
    <location>
        <begin position="332"/>
        <end position="402"/>
    </location>
</feature>
<feature type="region of interest" description="Disordered" evidence="5">
    <location>
        <begin position="587"/>
        <end position="611"/>
    </location>
</feature>
<evidence type="ECO:0000256" key="4">
    <source>
        <dbReference type="ARBA" id="ARBA00023242"/>
    </source>
</evidence>
<dbReference type="Proteomes" id="UP001497516">
    <property type="component" value="Chromosome 7"/>
</dbReference>
<dbReference type="InterPro" id="IPR009072">
    <property type="entry name" value="Histone-fold"/>
</dbReference>
<feature type="compositionally biased region" description="Basic and acidic residues" evidence="5">
    <location>
        <begin position="595"/>
        <end position="604"/>
    </location>
</feature>
<dbReference type="Gene3D" id="1.10.20.10">
    <property type="entry name" value="Histone, subunit A"/>
    <property type="match status" value="1"/>
</dbReference>
<dbReference type="InterPro" id="IPR006565">
    <property type="entry name" value="BTP"/>
</dbReference>
<evidence type="ECO:0000313" key="8">
    <source>
        <dbReference type="Proteomes" id="UP001497516"/>
    </source>
</evidence>
<keyword evidence="2" id="KW-0805">Transcription regulation</keyword>
<sequence length="611" mass="68873">MSILGDDGRGFELATKLESLGVWRTWFGDPLYSTFVHFLSSPSSWESFMRADELKSKAQIQLQLRARALLFDKASVTLFLHSTINPSPAATSAAVSKLNPTYLQLHGDDVYYTLEDVDQRRDGSGAVGPVMASSRSHSKSSVTTGLRYGDLDMDNVSQRFRNDELPETWYSQFIEKHKTNRLFKIPFGEREPEKRSPEDMSNYVKLRDKHKRSRVMFKQGQYSGLGNSVLESTSSKHPDSRLDGRSSVDDDVSFFPEVMFMSNCVPDSALPPIVRVQDNNKIEFRGVLDSLPQTRNAVMIERLGISVEQGGSSHRRKNGSDGNRKMLSQDQAQQISSKVVARMLTRVGFDGAMEVPVDVLSQLLGCHMSKLGHTLKVLADSYRKQCSAVELLKMFLQTLGHSNLGPLMELIKDGSRNVTQQTQPQVHGMQPQMQAQHQNPHRLPQQLQMLRQAHPQMQQMMHPQGLTFQQQQQLERMRRRQQQTAPRPTMDMVEKERPPMAQVKIESAPDLPLDNNINAFNNNAMHARHHPQMQQLRQQQLAAMSNLHAQTGSNQLRQFTSLQVPQIQSPPNMGIVRAPPVKVEGFQELMGGDGTSKHDSEDGNKLTSPSK</sequence>
<dbReference type="PANTHER" id="PTHR37604:SF1">
    <property type="entry name" value="TRANSCRIPTION INITIATION FACTOR TFIID SUBUNIT"/>
    <property type="match status" value="1"/>
</dbReference>
<dbReference type="PANTHER" id="PTHR37604">
    <property type="entry name" value="TRANSCRIPTION INITIATION FACTOR TFIID SUBUNIT"/>
    <property type="match status" value="1"/>
</dbReference>
<dbReference type="EMBL" id="OZ034820">
    <property type="protein sequence ID" value="CAL1400104.1"/>
    <property type="molecule type" value="Genomic_DNA"/>
</dbReference>
<evidence type="ECO:0000259" key="6">
    <source>
        <dbReference type="Pfam" id="PF07524"/>
    </source>
</evidence>
<evidence type="ECO:0000256" key="2">
    <source>
        <dbReference type="ARBA" id="ARBA00023015"/>
    </source>
</evidence>
<evidence type="ECO:0000256" key="1">
    <source>
        <dbReference type="ARBA" id="ARBA00004123"/>
    </source>
</evidence>
<evidence type="ECO:0000313" key="7">
    <source>
        <dbReference type="EMBL" id="CAL1400104.1"/>
    </source>
</evidence>
<keyword evidence="4" id="KW-0539">Nucleus</keyword>
<dbReference type="Pfam" id="PF07524">
    <property type="entry name" value="Bromo_TP"/>
    <property type="match status" value="1"/>
</dbReference>